<dbReference type="InterPro" id="IPR016039">
    <property type="entry name" value="Thiolase-like"/>
</dbReference>
<dbReference type="Pfam" id="PF08545">
    <property type="entry name" value="ACP_syn_III"/>
    <property type="match status" value="1"/>
</dbReference>
<dbReference type="AlphaFoldDB" id="A0A270BII6"/>
<organism evidence="5 6">
    <name type="scientific">Acetobacter syzygii</name>
    <dbReference type="NCBI Taxonomy" id="146476"/>
    <lineage>
        <taxon>Bacteria</taxon>
        <taxon>Pseudomonadati</taxon>
        <taxon>Pseudomonadota</taxon>
        <taxon>Alphaproteobacteria</taxon>
        <taxon>Acetobacterales</taxon>
        <taxon>Acetobacteraceae</taxon>
        <taxon>Acetobacter</taxon>
    </lineage>
</organism>
<dbReference type="RefSeq" id="WP_095351501.1">
    <property type="nucleotide sequence ID" value="NZ_NDFO01000008.1"/>
</dbReference>
<dbReference type="Gene3D" id="3.40.47.10">
    <property type="match status" value="1"/>
</dbReference>
<keyword evidence="2" id="KW-0012">Acyltransferase</keyword>
<sequence>MSQCSVKGITLRGVVCALPQHRVENDYFTGRFDEKTIKDVTELTGVSTRYMAAPEQTASDLCFAAADRLLEDLNWPRESVDAVIFVSQTPDQRMPATACILHGRLGLAPHCQAFDVGLGCSGYVYGAWLVSALMAIGLRRVLLLAGDTSSRMVDPNDRSTALLFGDAGSATAFEYDANAPLCYFDLGTDGKGANFLTVAGGGFRPVDPQATDANYLHMDGSSVFGFTIGTVPKLIKATLEQASTTKDQVDLFALHQANRFILRHIGKKLSLTPEQLPINIDQFGNTSSASIPLLLCADRAEQITTTPTTMLMAGFGVGLSWGAALFKDVQLQCASVITV</sequence>
<protein>
    <recommendedName>
        <fullName evidence="7">3-oxoacyl-ACP synthase</fullName>
    </recommendedName>
</protein>
<name>A0A270BII6_9PROT</name>
<reference evidence="5 6" key="1">
    <citation type="submission" date="2017-04" db="EMBL/GenBank/DDBJ databases">
        <title>Kefir bacterial isolates.</title>
        <authorList>
            <person name="Kim Y."/>
            <person name="Blasche S."/>
            <person name="Patil K.R."/>
        </authorList>
    </citation>
    <scope>NUCLEOTIDE SEQUENCE [LARGE SCALE GENOMIC DNA]</scope>
    <source>
        <strain evidence="5 6">KR-2</strain>
    </source>
</reference>
<evidence type="ECO:0000313" key="5">
    <source>
        <dbReference type="EMBL" id="PAL24805.1"/>
    </source>
</evidence>
<evidence type="ECO:0000259" key="3">
    <source>
        <dbReference type="Pfam" id="PF08541"/>
    </source>
</evidence>
<feature type="domain" description="Beta-ketoacyl-[acyl-carrier-protein] synthase III N-terminal" evidence="4">
    <location>
        <begin position="114"/>
        <end position="190"/>
    </location>
</feature>
<dbReference type="InterPro" id="IPR013751">
    <property type="entry name" value="ACP_syn_III_N"/>
</dbReference>
<evidence type="ECO:0008006" key="7">
    <source>
        <dbReference type="Google" id="ProtNLM"/>
    </source>
</evidence>
<accession>A0A270BII6</accession>
<evidence type="ECO:0000259" key="4">
    <source>
        <dbReference type="Pfam" id="PF08545"/>
    </source>
</evidence>
<dbReference type="Proteomes" id="UP000216033">
    <property type="component" value="Unassembled WGS sequence"/>
</dbReference>
<dbReference type="Pfam" id="PF08541">
    <property type="entry name" value="ACP_syn_III_C"/>
    <property type="match status" value="1"/>
</dbReference>
<keyword evidence="6" id="KW-1185">Reference proteome</keyword>
<evidence type="ECO:0000256" key="1">
    <source>
        <dbReference type="ARBA" id="ARBA00022679"/>
    </source>
</evidence>
<evidence type="ECO:0000256" key="2">
    <source>
        <dbReference type="ARBA" id="ARBA00023315"/>
    </source>
</evidence>
<feature type="domain" description="Beta-ketoacyl-[acyl-carrier-protein] synthase III C-terminal" evidence="3">
    <location>
        <begin position="239"/>
        <end position="327"/>
    </location>
</feature>
<keyword evidence="1" id="KW-0808">Transferase</keyword>
<dbReference type="EMBL" id="NDFP01000008">
    <property type="protein sequence ID" value="PAL24805.1"/>
    <property type="molecule type" value="Genomic_DNA"/>
</dbReference>
<proteinExistence type="predicted"/>
<dbReference type="GO" id="GO:0004315">
    <property type="term" value="F:3-oxoacyl-[acyl-carrier-protein] synthase activity"/>
    <property type="evidence" value="ECO:0007669"/>
    <property type="project" value="InterPro"/>
</dbReference>
<dbReference type="CDD" id="cd00830">
    <property type="entry name" value="KAS_III"/>
    <property type="match status" value="1"/>
</dbReference>
<dbReference type="SUPFAM" id="SSF53901">
    <property type="entry name" value="Thiolase-like"/>
    <property type="match status" value="1"/>
</dbReference>
<comment type="caution">
    <text evidence="5">The sequence shown here is derived from an EMBL/GenBank/DDBJ whole genome shotgun (WGS) entry which is preliminary data.</text>
</comment>
<gene>
    <name evidence="5" type="ORF">B9K05_08935</name>
</gene>
<dbReference type="PANTHER" id="PTHR34069">
    <property type="entry name" value="3-OXOACYL-[ACYL-CARRIER-PROTEIN] SYNTHASE 3"/>
    <property type="match status" value="1"/>
</dbReference>
<dbReference type="STRING" id="1231343.Absy_008_147"/>
<dbReference type="OrthoDB" id="9815506at2"/>
<dbReference type="GO" id="GO:0044550">
    <property type="term" value="P:secondary metabolite biosynthetic process"/>
    <property type="evidence" value="ECO:0007669"/>
    <property type="project" value="TreeGrafter"/>
</dbReference>
<dbReference type="PANTHER" id="PTHR34069:SF2">
    <property type="entry name" value="BETA-KETOACYL-[ACYL-CARRIER-PROTEIN] SYNTHASE III"/>
    <property type="match status" value="1"/>
</dbReference>
<evidence type="ECO:0000313" key="6">
    <source>
        <dbReference type="Proteomes" id="UP000216033"/>
    </source>
</evidence>
<dbReference type="GO" id="GO:0006633">
    <property type="term" value="P:fatty acid biosynthetic process"/>
    <property type="evidence" value="ECO:0007669"/>
    <property type="project" value="InterPro"/>
</dbReference>
<dbReference type="InterPro" id="IPR013747">
    <property type="entry name" value="ACP_syn_III_C"/>
</dbReference>